<keyword evidence="3" id="KW-1185">Reference proteome</keyword>
<protein>
    <submittedName>
        <fullName evidence="2">Uncharacterized protein</fullName>
    </submittedName>
</protein>
<gene>
    <name evidence="2" type="ORF">POJ06DRAFT_244201</name>
</gene>
<sequence>MQNVSYDATTSGRRTSDPKPWPPRPPTPHPPRPVDAKAGTPRNHADDILSVHPYLTPSKFHVVQRWRAAVPPFMVDVSSNC</sequence>
<dbReference type="RefSeq" id="XP_056047762.1">
    <property type="nucleotide sequence ID" value="XM_056186466.1"/>
</dbReference>
<feature type="compositionally biased region" description="Pro residues" evidence="1">
    <location>
        <begin position="19"/>
        <end position="33"/>
    </location>
</feature>
<evidence type="ECO:0000313" key="2">
    <source>
        <dbReference type="EMBL" id="KAJ8104312.1"/>
    </source>
</evidence>
<dbReference type="AlphaFoldDB" id="A0AAD7R1U9"/>
<organism evidence="2 3">
    <name type="scientific">Lipomyces tetrasporus</name>
    <dbReference type="NCBI Taxonomy" id="54092"/>
    <lineage>
        <taxon>Eukaryota</taxon>
        <taxon>Fungi</taxon>
        <taxon>Dikarya</taxon>
        <taxon>Ascomycota</taxon>
        <taxon>Saccharomycotina</taxon>
        <taxon>Lipomycetes</taxon>
        <taxon>Lipomycetales</taxon>
        <taxon>Lipomycetaceae</taxon>
        <taxon>Lipomyces</taxon>
    </lineage>
</organism>
<accession>A0AAD7R1U9</accession>
<feature type="compositionally biased region" description="Polar residues" evidence="1">
    <location>
        <begin position="1"/>
        <end position="13"/>
    </location>
</feature>
<proteinExistence type="predicted"/>
<dbReference type="GeneID" id="80881632"/>
<evidence type="ECO:0000313" key="3">
    <source>
        <dbReference type="Proteomes" id="UP001217417"/>
    </source>
</evidence>
<evidence type="ECO:0000256" key="1">
    <source>
        <dbReference type="SAM" id="MobiDB-lite"/>
    </source>
</evidence>
<reference evidence="2" key="1">
    <citation type="submission" date="2023-03" db="EMBL/GenBank/DDBJ databases">
        <title>Near-Complete genome sequence of Lipomyces tetrasporous NRRL Y-64009, an oleaginous yeast capable of growing on lignocellulosic hydrolysates.</title>
        <authorList>
            <consortium name="Lawrence Berkeley National Laboratory"/>
            <person name="Jagtap S.S."/>
            <person name="Liu J.-J."/>
            <person name="Walukiewicz H.E."/>
            <person name="Pangilinan J."/>
            <person name="Lipzen A."/>
            <person name="Ahrendt S."/>
            <person name="Koriabine M."/>
            <person name="Cobaugh K."/>
            <person name="Salamov A."/>
            <person name="Yoshinaga Y."/>
            <person name="Ng V."/>
            <person name="Daum C."/>
            <person name="Grigoriev I.V."/>
            <person name="Slininger P.J."/>
            <person name="Dien B.S."/>
            <person name="Jin Y.-S."/>
            <person name="Rao C.V."/>
        </authorList>
    </citation>
    <scope>NUCLEOTIDE SEQUENCE</scope>
    <source>
        <strain evidence="2">NRRL Y-64009</strain>
    </source>
</reference>
<dbReference type="EMBL" id="JARPMG010000001">
    <property type="protein sequence ID" value="KAJ8104312.1"/>
    <property type="molecule type" value="Genomic_DNA"/>
</dbReference>
<name>A0AAD7R1U9_9ASCO</name>
<dbReference type="Proteomes" id="UP001217417">
    <property type="component" value="Unassembled WGS sequence"/>
</dbReference>
<comment type="caution">
    <text evidence="2">The sequence shown here is derived from an EMBL/GenBank/DDBJ whole genome shotgun (WGS) entry which is preliminary data.</text>
</comment>
<feature type="region of interest" description="Disordered" evidence="1">
    <location>
        <begin position="1"/>
        <end position="47"/>
    </location>
</feature>